<dbReference type="EMBL" id="JAUHGG010000012">
    <property type="protein sequence ID" value="MDS1823845.1"/>
    <property type="molecule type" value="Genomic_DNA"/>
</dbReference>
<dbReference type="RefSeq" id="WP_311020930.1">
    <property type="nucleotide sequence ID" value="NZ_JAUHGG010000012.1"/>
</dbReference>
<evidence type="ECO:0000313" key="1">
    <source>
        <dbReference type="EMBL" id="MDS1823845.1"/>
    </source>
</evidence>
<evidence type="ECO:0000313" key="2">
    <source>
        <dbReference type="Proteomes" id="UP001253193"/>
    </source>
</evidence>
<dbReference type="AlphaFoldDB" id="A0AAW8Q988"/>
<organism evidence="1 2">
    <name type="scientific">Vibrio parahaemolyticus</name>
    <dbReference type="NCBI Taxonomy" id="670"/>
    <lineage>
        <taxon>Bacteria</taxon>
        <taxon>Pseudomonadati</taxon>
        <taxon>Pseudomonadota</taxon>
        <taxon>Gammaproteobacteria</taxon>
        <taxon>Vibrionales</taxon>
        <taxon>Vibrionaceae</taxon>
        <taxon>Vibrio</taxon>
    </lineage>
</organism>
<protein>
    <submittedName>
        <fullName evidence="1">Uncharacterized protein</fullName>
    </submittedName>
</protein>
<accession>A0AAW8Q988</accession>
<name>A0AAW8Q988_VIBPH</name>
<reference evidence="1" key="1">
    <citation type="submission" date="2023-06" db="EMBL/GenBank/DDBJ databases">
        <title>Genomic Diversity of Vibrio spp. and Metagenomic Analysis of Pathogens in Florida Gulf Coastal Waters Following Hurricane Ian.</title>
        <authorList>
            <person name="Brumfield K.D."/>
        </authorList>
    </citation>
    <scope>NUCLEOTIDE SEQUENCE</scope>
    <source>
        <strain evidence="1">WBS2B-138</strain>
    </source>
</reference>
<comment type="caution">
    <text evidence="1">The sequence shown here is derived from an EMBL/GenBank/DDBJ whole genome shotgun (WGS) entry which is preliminary data.</text>
</comment>
<proteinExistence type="predicted"/>
<gene>
    <name evidence="1" type="ORF">QX249_24700</name>
</gene>
<sequence>MIELAPKYKLTPSSIAFSLKDHLKKNGIQVKQSKAEAYLAKSLGYGCFNDWVSESPKVVISSQTFRSLAFSLKRHHNFILDKQVFGDWAYELEELWLLAASRTDPKQKHRVSEVCLPKGEGFNRLKDYEFECGGLIFTSGSNGFEDSIKEERLKDIHQGICLFDEKSKTFDFFASHELDDKGKPLHRGSPKYFVELGTVQENFSGTLNHIMDKDDRFFTRNMIKHFVDEYHNLSH</sequence>
<dbReference type="Proteomes" id="UP001253193">
    <property type="component" value="Unassembled WGS sequence"/>
</dbReference>